<protein>
    <recommendedName>
        <fullName evidence="3">Glucokinase</fullName>
        <ecNumber evidence="3">2.7.1.2</ecNumber>
    </recommendedName>
    <alternativeName>
        <fullName evidence="3">Glucose kinase</fullName>
    </alternativeName>
</protein>
<dbReference type="GO" id="GO:0005829">
    <property type="term" value="C:cytosol"/>
    <property type="evidence" value="ECO:0007669"/>
    <property type="project" value="TreeGrafter"/>
</dbReference>
<dbReference type="Proteomes" id="UP000217763">
    <property type="component" value="Chromosome"/>
</dbReference>
<keyword evidence="2 3" id="KW-0418">Kinase</keyword>
<name>A0A291HP88_9GAMM</name>
<dbReference type="Gene3D" id="3.40.367.20">
    <property type="match status" value="1"/>
</dbReference>
<evidence type="ECO:0000313" key="6">
    <source>
        <dbReference type="Proteomes" id="UP000217763"/>
    </source>
</evidence>
<proteinExistence type="inferred from homology"/>
<reference evidence="6" key="1">
    <citation type="submission" date="2015-09" db="EMBL/GenBank/DDBJ databases">
        <authorList>
            <person name="Shao Z."/>
            <person name="Wang L."/>
        </authorList>
    </citation>
    <scope>NUCLEOTIDE SEQUENCE [LARGE SCALE GENOMIC DNA]</scope>
    <source>
        <strain evidence="6">F13-1</strain>
    </source>
</reference>
<keyword evidence="1 3" id="KW-0808">Transferase</keyword>
<dbReference type="GO" id="GO:0005524">
    <property type="term" value="F:ATP binding"/>
    <property type="evidence" value="ECO:0007669"/>
    <property type="project" value="UniProtKB-UniRule"/>
</dbReference>
<dbReference type="HAMAP" id="MF_00524">
    <property type="entry name" value="Glucokinase"/>
    <property type="match status" value="1"/>
</dbReference>
<feature type="binding site" evidence="3">
    <location>
        <begin position="8"/>
        <end position="13"/>
    </location>
    <ligand>
        <name>ATP</name>
        <dbReference type="ChEBI" id="CHEBI:30616"/>
    </ligand>
</feature>
<comment type="subcellular location">
    <subcellularLocation>
        <location evidence="3">Cytoplasm</location>
    </subcellularLocation>
</comment>
<dbReference type="SUPFAM" id="SSF53067">
    <property type="entry name" value="Actin-like ATPase domain"/>
    <property type="match status" value="1"/>
</dbReference>
<comment type="similarity">
    <text evidence="3 4">Belongs to the bacterial glucokinase family.</text>
</comment>
<dbReference type="InterPro" id="IPR050201">
    <property type="entry name" value="Bacterial_glucokinase"/>
</dbReference>
<dbReference type="NCBIfam" id="TIGR00749">
    <property type="entry name" value="glk"/>
    <property type="match status" value="1"/>
</dbReference>
<comment type="catalytic activity">
    <reaction evidence="3">
        <text>D-glucose + ATP = D-glucose 6-phosphate + ADP + H(+)</text>
        <dbReference type="Rhea" id="RHEA:17825"/>
        <dbReference type="ChEBI" id="CHEBI:4167"/>
        <dbReference type="ChEBI" id="CHEBI:15378"/>
        <dbReference type="ChEBI" id="CHEBI:30616"/>
        <dbReference type="ChEBI" id="CHEBI:61548"/>
        <dbReference type="ChEBI" id="CHEBI:456216"/>
        <dbReference type="EC" id="2.7.1.2"/>
    </reaction>
</comment>
<dbReference type="PANTHER" id="PTHR47690:SF1">
    <property type="entry name" value="GLUCOKINASE"/>
    <property type="match status" value="1"/>
</dbReference>
<evidence type="ECO:0000256" key="4">
    <source>
        <dbReference type="RuleBase" id="RU004046"/>
    </source>
</evidence>
<dbReference type="GO" id="GO:0004340">
    <property type="term" value="F:glucokinase activity"/>
    <property type="evidence" value="ECO:0007669"/>
    <property type="project" value="UniProtKB-UniRule"/>
</dbReference>
<dbReference type="AlphaFoldDB" id="A0A291HP88"/>
<dbReference type="CDD" id="cd24008">
    <property type="entry name" value="ASKHA_NBD_GLK"/>
    <property type="match status" value="1"/>
</dbReference>
<evidence type="ECO:0000256" key="1">
    <source>
        <dbReference type="ARBA" id="ARBA00022679"/>
    </source>
</evidence>
<keyword evidence="3" id="KW-0963">Cytoplasm</keyword>
<dbReference type="Pfam" id="PF02685">
    <property type="entry name" value="Glucokinase"/>
    <property type="match status" value="1"/>
</dbReference>
<dbReference type="PANTHER" id="PTHR47690">
    <property type="entry name" value="GLUCOKINASE"/>
    <property type="match status" value="1"/>
</dbReference>
<dbReference type="EMBL" id="CP012621">
    <property type="protein sequence ID" value="ATG73942.1"/>
    <property type="molecule type" value="Genomic_DNA"/>
</dbReference>
<dbReference type="KEGG" id="zdf:AN401_08810"/>
<dbReference type="RefSeq" id="WP_096779138.1">
    <property type="nucleotide sequence ID" value="NZ_CP012621.1"/>
</dbReference>
<keyword evidence="3" id="KW-0324">Glycolysis</keyword>
<dbReference type="InterPro" id="IPR003836">
    <property type="entry name" value="Glucokinase"/>
</dbReference>
<dbReference type="InterPro" id="IPR043129">
    <property type="entry name" value="ATPase_NBD"/>
</dbReference>
<dbReference type="EC" id="2.7.1.2" evidence="3"/>
<sequence length="319" mass="33890">MTAACLIADIGGTNARFAMVDEGSLAVRDIRVLAVSAHEHIEQAIRHYLAEVGQPLEGIKRACLAIACPVEQDCIDMTNSGWCFSRAALARALALDELRIINDYTALAYSLPHLAEQDKRKVGGGAARPGFPIALLGPGTGLGVGGLVDGRPLVTEGGHVDFAPNDEVELAILRHLWRRYEHVSAERLLSGMGLEHLYQALCDYHGETATAYGAADIGRHALAGSDERCVETVARFFAILGSVAGNLALTLGALGGVYITGGIVPRMTELFAESRFRERFEAKGRFRGYLEAIGTWVVVAEQPGLLGAAAALLAEEAGA</sequence>
<evidence type="ECO:0000256" key="3">
    <source>
        <dbReference type="HAMAP-Rule" id="MF_00524"/>
    </source>
</evidence>
<evidence type="ECO:0000256" key="2">
    <source>
        <dbReference type="ARBA" id="ARBA00022777"/>
    </source>
</evidence>
<dbReference type="GO" id="GO:0006096">
    <property type="term" value="P:glycolytic process"/>
    <property type="evidence" value="ECO:0007669"/>
    <property type="project" value="UniProtKB-UniRule"/>
</dbReference>
<evidence type="ECO:0000313" key="5">
    <source>
        <dbReference type="EMBL" id="ATG73942.1"/>
    </source>
</evidence>
<gene>
    <name evidence="3" type="primary">glk</name>
    <name evidence="5" type="ORF">AN401_08810</name>
</gene>
<organism evidence="5 6">
    <name type="scientific">Zobellella denitrificans</name>
    <dbReference type="NCBI Taxonomy" id="347534"/>
    <lineage>
        <taxon>Bacteria</taxon>
        <taxon>Pseudomonadati</taxon>
        <taxon>Pseudomonadota</taxon>
        <taxon>Gammaproteobacteria</taxon>
        <taxon>Aeromonadales</taxon>
        <taxon>Aeromonadaceae</taxon>
        <taxon>Zobellella</taxon>
    </lineage>
</organism>
<keyword evidence="6" id="KW-1185">Reference proteome</keyword>
<keyword evidence="3" id="KW-0067">ATP-binding</keyword>
<accession>A0A291HP88</accession>
<dbReference type="GO" id="GO:0005536">
    <property type="term" value="F:D-glucose binding"/>
    <property type="evidence" value="ECO:0007669"/>
    <property type="project" value="InterPro"/>
</dbReference>
<keyword evidence="3" id="KW-0547">Nucleotide-binding</keyword>
<dbReference type="Gene3D" id="3.30.420.40">
    <property type="match status" value="1"/>
</dbReference>